<dbReference type="InterPro" id="IPR000836">
    <property type="entry name" value="PRTase_dom"/>
</dbReference>
<evidence type="ECO:0000313" key="15">
    <source>
        <dbReference type="EMBL" id="MBB3035574.1"/>
    </source>
</evidence>
<dbReference type="GO" id="GO:0004845">
    <property type="term" value="F:uracil phosphoribosyltransferase activity"/>
    <property type="evidence" value="ECO:0007669"/>
    <property type="project" value="UniProtKB-UniRule"/>
</dbReference>
<keyword evidence="5" id="KW-0021">Allosteric enzyme</keyword>
<proteinExistence type="inferred from homology"/>
<dbReference type="PANTHER" id="PTHR32315">
    <property type="entry name" value="ADENINE PHOSPHORIBOSYLTRANSFERASE"/>
    <property type="match status" value="1"/>
</dbReference>
<evidence type="ECO:0000256" key="13">
    <source>
        <dbReference type="NCBIfam" id="TIGR01091"/>
    </source>
</evidence>
<evidence type="ECO:0000259" key="14">
    <source>
        <dbReference type="Pfam" id="PF14681"/>
    </source>
</evidence>
<dbReference type="PANTHER" id="PTHR32315:SF4">
    <property type="entry name" value="URACIL PHOSPHORIBOSYLTRANSFERASE, CHLOROPLASTIC"/>
    <property type="match status" value="1"/>
</dbReference>
<keyword evidence="9" id="KW-0342">GTP-binding</keyword>
<evidence type="ECO:0000256" key="11">
    <source>
        <dbReference type="ARBA" id="ARBA00056901"/>
    </source>
</evidence>
<dbReference type="OrthoDB" id="9781675at2"/>
<dbReference type="GO" id="GO:0006223">
    <property type="term" value="P:uracil salvage"/>
    <property type="evidence" value="ECO:0007669"/>
    <property type="project" value="InterPro"/>
</dbReference>
<comment type="function">
    <text evidence="11">Catalyzes the conversion of uracil and 5-phospho-alpha-D-ribose 1-diphosphate (PRPP) to UMP and diphosphate.</text>
</comment>
<dbReference type="Pfam" id="PF14681">
    <property type="entry name" value="UPRTase"/>
    <property type="match status" value="1"/>
</dbReference>
<organism evidence="15 16">
    <name type="scientific">Hoyosella altamirensis</name>
    <dbReference type="NCBI Taxonomy" id="616997"/>
    <lineage>
        <taxon>Bacteria</taxon>
        <taxon>Bacillati</taxon>
        <taxon>Actinomycetota</taxon>
        <taxon>Actinomycetes</taxon>
        <taxon>Mycobacteriales</taxon>
        <taxon>Hoyosellaceae</taxon>
        <taxon>Hoyosella</taxon>
    </lineage>
</organism>
<comment type="pathway">
    <text evidence="2">Pyrimidine metabolism; UMP biosynthesis via salvage pathway; UMP from uracil: step 1/1.</text>
</comment>
<dbReference type="NCBIfam" id="NF001097">
    <property type="entry name" value="PRK00129.1"/>
    <property type="match status" value="1"/>
</dbReference>
<keyword evidence="6 15" id="KW-0328">Glycosyltransferase</keyword>
<evidence type="ECO:0000256" key="4">
    <source>
        <dbReference type="ARBA" id="ARBA00011894"/>
    </source>
</evidence>
<reference evidence="15 16" key="1">
    <citation type="submission" date="2020-08" db="EMBL/GenBank/DDBJ databases">
        <title>Sequencing the genomes of 1000 actinobacteria strains.</title>
        <authorList>
            <person name="Klenk H.-P."/>
        </authorList>
    </citation>
    <scope>NUCLEOTIDE SEQUENCE [LARGE SCALE GENOMIC DNA]</scope>
    <source>
        <strain evidence="15 16">DSM 45258</strain>
    </source>
</reference>
<keyword evidence="8" id="KW-0547">Nucleotide-binding</keyword>
<evidence type="ECO:0000256" key="10">
    <source>
        <dbReference type="ARBA" id="ARBA00052919"/>
    </source>
</evidence>
<dbReference type="InterPro" id="IPR005765">
    <property type="entry name" value="UPRT"/>
</dbReference>
<dbReference type="UniPathway" id="UPA00574">
    <property type="reaction ID" value="UER00636"/>
</dbReference>
<dbReference type="AlphaFoldDB" id="A0A839RH93"/>
<evidence type="ECO:0000256" key="5">
    <source>
        <dbReference type="ARBA" id="ARBA00022533"/>
    </source>
</evidence>
<evidence type="ECO:0000256" key="2">
    <source>
        <dbReference type="ARBA" id="ARBA00005180"/>
    </source>
</evidence>
<feature type="domain" description="Phosphoribosyltransferase" evidence="14">
    <location>
        <begin position="5"/>
        <end position="205"/>
    </location>
</feature>
<dbReference type="InterPro" id="IPR029057">
    <property type="entry name" value="PRTase-like"/>
</dbReference>
<gene>
    <name evidence="15" type="ORF">FHU29_000008</name>
</gene>
<comment type="cofactor">
    <cofactor evidence="1">
        <name>Mg(2+)</name>
        <dbReference type="ChEBI" id="CHEBI:18420"/>
    </cofactor>
</comment>
<dbReference type="CDD" id="cd06223">
    <property type="entry name" value="PRTases_typeI"/>
    <property type="match status" value="1"/>
</dbReference>
<evidence type="ECO:0000256" key="3">
    <source>
        <dbReference type="ARBA" id="ARBA00009516"/>
    </source>
</evidence>
<comment type="caution">
    <text evidence="15">The sequence shown here is derived from an EMBL/GenBank/DDBJ whole genome shotgun (WGS) entry which is preliminary data.</text>
</comment>
<evidence type="ECO:0000256" key="7">
    <source>
        <dbReference type="ARBA" id="ARBA00022679"/>
    </source>
</evidence>
<comment type="catalytic activity">
    <reaction evidence="10">
        <text>UMP + diphosphate = 5-phospho-alpha-D-ribose 1-diphosphate + uracil</text>
        <dbReference type="Rhea" id="RHEA:13017"/>
        <dbReference type="ChEBI" id="CHEBI:17568"/>
        <dbReference type="ChEBI" id="CHEBI:33019"/>
        <dbReference type="ChEBI" id="CHEBI:57865"/>
        <dbReference type="ChEBI" id="CHEBI:58017"/>
        <dbReference type="EC" id="2.4.2.9"/>
    </reaction>
</comment>
<dbReference type="RefSeq" id="WP_064440748.1">
    <property type="nucleotide sequence ID" value="NZ_BDDI01000009.1"/>
</dbReference>
<accession>A0A839RH93</accession>
<evidence type="ECO:0000256" key="6">
    <source>
        <dbReference type="ARBA" id="ARBA00022676"/>
    </source>
</evidence>
<dbReference type="EMBL" id="JACHWS010000001">
    <property type="protein sequence ID" value="MBB3035574.1"/>
    <property type="molecule type" value="Genomic_DNA"/>
</dbReference>
<dbReference type="Gene3D" id="3.40.50.2020">
    <property type="match status" value="1"/>
</dbReference>
<dbReference type="FunFam" id="3.40.50.2020:FF:000003">
    <property type="entry name" value="Uracil phosphoribosyltransferase"/>
    <property type="match status" value="1"/>
</dbReference>
<dbReference type="SUPFAM" id="SSF53271">
    <property type="entry name" value="PRTase-like"/>
    <property type="match status" value="1"/>
</dbReference>
<dbReference type="GO" id="GO:0005525">
    <property type="term" value="F:GTP binding"/>
    <property type="evidence" value="ECO:0007669"/>
    <property type="project" value="UniProtKB-KW"/>
</dbReference>
<comment type="similarity">
    <text evidence="3">Belongs to the UPRTase family.</text>
</comment>
<protein>
    <recommendedName>
        <fullName evidence="12 13">Uracil phosphoribosyltransferase</fullName>
        <ecNumber evidence="4 13">2.4.2.9</ecNumber>
    </recommendedName>
</protein>
<dbReference type="GO" id="GO:0044206">
    <property type="term" value="P:UMP salvage"/>
    <property type="evidence" value="ECO:0007669"/>
    <property type="project" value="UniProtKB-UniPathway"/>
</dbReference>
<keyword evidence="7 15" id="KW-0808">Transferase</keyword>
<evidence type="ECO:0000256" key="12">
    <source>
        <dbReference type="ARBA" id="ARBA00072146"/>
    </source>
</evidence>
<evidence type="ECO:0000256" key="9">
    <source>
        <dbReference type="ARBA" id="ARBA00023134"/>
    </source>
</evidence>
<dbReference type="Proteomes" id="UP000567922">
    <property type="component" value="Unassembled WGS sequence"/>
</dbReference>
<keyword evidence="16" id="KW-1185">Reference proteome</keyword>
<sequence length="209" mass="22438">MDTLVVDHPLAAVRLTLMRDARSDSAVFRNSLRELTQMLVYEAMRTAKVAAFDVATPVATATGFRLQDPPLLVPVLRAGLGMADQASVMIPEAQTGFVGMARDETTHKPVPYLEALPQRLEGRPVFVLDPMLATGGSMLYTLELLAERGASDITAICVVAAPEGIKALERLGYPVRLVTAAVDAELNDDAFIVPGLGDAGDRQFGPRYS</sequence>
<dbReference type="InterPro" id="IPR050054">
    <property type="entry name" value="UPRTase/APRTase"/>
</dbReference>
<name>A0A839RH93_9ACTN</name>
<dbReference type="NCBIfam" id="TIGR01091">
    <property type="entry name" value="upp"/>
    <property type="match status" value="1"/>
</dbReference>
<dbReference type="EC" id="2.4.2.9" evidence="4 13"/>
<evidence type="ECO:0000313" key="16">
    <source>
        <dbReference type="Proteomes" id="UP000567922"/>
    </source>
</evidence>
<evidence type="ECO:0000256" key="1">
    <source>
        <dbReference type="ARBA" id="ARBA00001946"/>
    </source>
</evidence>
<dbReference type="GO" id="GO:0005737">
    <property type="term" value="C:cytoplasm"/>
    <property type="evidence" value="ECO:0007669"/>
    <property type="project" value="UniProtKB-ARBA"/>
</dbReference>
<evidence type="ECO:0000256" key="8">
    <source>
        <dbReference type="ARBA" id="ARBA00022741"/>
    </source>
</evidence>